<evidence type="ECO:0000313" key="2">
    <source>
        <dbReference type="Proteomes" id="UP000070539"/>
    </source>
</evidence>
<dbReference type="EMBL" id="LRVM01000002">
    <property type="protein sequence ID" value="KXL53827.1"/>
    <property type="molecule type" value="Genomic_DNA"/>
</dbReference>
<organism evidence="1 2">
    <name type="scientific">Anaerotignum neopropionicum</name>
    <dbReference type="NCBI Taxonomy" id="36847"/>
    <lineage>
        <taxon>Bacteria</taxon>
        <taxon>Bacillati</taxon>
        <taxon>Bacillota</taxon>
        <taxon>Clostridia</taxon>
        <taxon>Lachnospirales</taxon>
        <taxon>Anaerotignaceae</taxon>
        <taxon>Anaerotignum</taxon>
    </lineage>
</organism>
<evidence type="ECO:0000313" key="1">
    <source>
        <dbReference type="EMBL" id="KXL53827.1"/>
    </source>
</evidence>
<sequence>MKNQSIATESSGQLKTFLDIFEQNVTTDRYEDFDGERWAVLGDA</sequence>
<gene>
    <name evidence="1" type="ORF">CLNEO_10530</name>
</gene>
<name>A0A136WH78_9FIRM</name>
<dbReference type="RefSeq" id="WP_278276615.1">
    <property type="nucleotide sequence ID" value="NZ_LRVM01000002.1"/>
</dbReference>
<accession>A0A136WH78</accession>
<protein>
    <submittedName>
        <fullName evidence="1">Uncharacterized protein</fullName>
    </submittedName>
</protein>
<dbReference type="Proteomes" id="UP000070539">
    <property type="component" value="Unassembled WGS sequence"/>
</dbReference>
<dbReference type="AlphaFoldDB" id="A0A136WH78"/>
<reference evidence="1 2" key="1">
    <citation type="submission" date="2016-01" db="EMBL/GenBank/DDBJ databases">
        <title>Genome sequence of Clostridium neopropionicum X4, DSM-3847.</title>
        <authorList>
            <person name="Poehlein A."/>
            <person name="Beck M.H."/>
            <person name="Bengelsdorf F.R."/>
            <person name="Daniel R."/>
            <person name="Duerre P."/>
        </authorList>
    </citation>
    <scope>NUCLEOTIDE SEQUENCE [LARGE SCALE GENOMIC DNA]</scope>
    <source>
        <strain evidence="1 2">DSM-3847</strain>
    </source>
</reference>
<keyword evidence="2" id="KW-1185">Reference proteome</keyword>
<dbReference type="STRING" id="36847.CLNEO_10530"/>
<comment type="caution">
    <text evidence="1">The sequence shown here is derived from an EMBL/GenBank/DDBJ whole genome shotgun (WGS) entry which is preliminary data.</text>
</comment>
<proteinExistence type="predicted"/>